<dbReference type="AlphaFoldDB" id="A0A6A5QYF8"/>
<gene>
    <name evidence="2" type="ORF">BDU57DRAFT_534219</name>
</gene>
<name>A0A6A5QYF8_AMPQU</name>
<evidence type="ECO:0000313" key="2">
    <source>
        <dbReference type="EMBL" id="KAF1920442.1"/>
    </source>
</evidence>
<reference evidence="2" key="1">
    <citation type="journal article" date="2020" name="Stud. Mycol.">
        <title>101 Dothideomycetes genomes: a test case for predicting lifestyles and emergence of pathogens.</title>
        <authorList>
            <person name="Haridas S."/>
            <person name="Albert R."/>
            <person name="Binder M."/>
            <person name="Bloem J."/>
            <person name="Labutti K."/>
            <person name="Salamov A."/>
            <person name="Andreopoulos B."/>
            <person name="Baker S."/>
            <person name="Barry K."/>
            <person name="Bills G."/>
            <person name="Bluhm B."/>
            <person name="Cannon C."/>
            <person name="Castanera R."/>
            <person name="Culley D."/>
            <person name="Daum C."/>
            <person name="Ezra D."/>
            <person name="Gonzalez J."/>
            <person name="Henrissat B."/>
            <person name="Kuo A."/>
            <person name="Liang C."/>
            <person name="Lipzen A."/>
            <person name="Lutzoni F."/>
            <person name="Magnuson J."/>
            <person name="Mondo S."/>
            <person name="Nolan M."/>
            <person name="Ohm R."/>
            <person name="Pangilinan J."/>
            <person name="Park H.-J."/>
            <person name="Ramirez L."/>
            <person name="Alfaro M."/>
            <person name="Sun H."/>
            <person name="Tritt A."/>
            <person name="Yoshinaga Y."/>
            <person name="Zwiers L.-H."/>
            <person name="Turgeon B."/>
            <person name="Goodwin S."/>
            <person name="Spatafora J."/>
            <person name="Crous P."/>
            <person name="Grigoriev I."/>
        </authorList>
    </citation>
    <scope>NUCLEOTIDE SEQUENCE</scope>
    <source>
        <strain evidence="2">HMLAC05119</strain>
    </source>
</reference>
<keyword evidence="3" id="KW-1185">Reference proteome</keyword>
<evidence type="ECO:0000313" key="3">
    <source>
        <dbReference type="Proteomes" id="UP000800096"/>
    </source>
</evidence>
<accession>A0A6A5QYF8</accession>
<feature type="region of interest" description="Disordered" evidence="1">
    <location>
        <begin position="73"/>
        <end position="100"/>
    </location>
</feature>
<protein>
    <submittedName>
        <fullName evidence="2">Uncharacterized protein</fullName>
    </submittedName>
</protein>
<dbReference type="EMBL" id="ML979132">
    <property type="protein sequence ID" value="KAF1920442.1"/>
    <property type="molecule type" value="Genomic_DNA"/>
</dbReference>
<dbReference type="Proteomes" id="UP000800096">
    <property type="component" value="Unassembled WGS sequence"/>
</dbReference>
<proteinExistence type="predicted"/>
<evidence type="ECO:0000256" key="1">
    <source>
        <dbReference type="SAM" id="MobiDB-lite"/>
    </source>
</evidence>
<organism evidence="2 3">
    <name type="scientific">Ampelomyces quisqualis</name>
    <name type="common">Powdery mildew agent</name>
    <dbReference type="NCBI Taxonomy" id="50730"/>
    <lineage>
        <taxon>Eukaryota</taxon>
        <taxon>Fungi</taxon>
        <taxon>Dikarya</taxon>
        <taxon>Ascomycota</taxon>
        <taxon>Pezizomycotina</taxon>
        <taxon>Dothideomycetes</taxon>
        <taxon>Pleosporomycetidae</taxon>
        <taxon>Pleosporales</taxon>
        <taxon>Pleosporineae</taxon>
        <taxon>Phaeosphaeriaceae</taxon>
        <taxon>Ampelomyces</taxon>
    </lineage>
</organism>
<sequence length="161" mass="17914">MTTRWQRDVLRENLERASALAPEYQLKLAALEKQIRDESHGDPVMDEVYEILRRQLSVPDKCAKTMYLRLEKRRKKAEEGQEDAAAPTLAPPPPSIPVIPTAPLALQQASNSPSPLSAPSLLMGPTIATLKSPEGAKRHHDFDEPQTARKKKISWVACIGD</sequence>